<dbReference type="PROSITE" id="PS51194">
    <property type="entry name" value="HELICASE_CTER"/>
    <property type="match status" value="1"/>
</dbReference>
<dbReference type="InterPro" id="IPR004589">
    <property type="entry name" value="DNA_helicase_ATP-dep_RecQ"/>
</dbReference>
<dbReference type="GO" id="GO:0043138">
    <property type="term" value="F:3'-5' DNA helicase activity"/>
    <property type="evidence" value="ECO:0007669"/>
    <property type="project" value="UniProtKB-EC"/>
</dbReference>
<name>D8U7D3_VOLCA</name>
<dbReference type="eggNOG" id="KOG0351">
    <property type="taxonomic scope" value="Eukaryota"/>
</dbReference>
<comment type="catalytic activity">
    <reaction evidence="6">
        <text>Couples ATP hydrolysis with the unwinding of duplex DNA by translocating in the 3'-5' direction.</text>
        <dbReference type="EC" id="5.6.2.4"/>
    </reaction>
</comment>
<keyword evidence="5" id="KW-0067">ATP-binding</keyword>
<reference evidence="10 11" key="1">
    <citation type="journal article" date="2010" name="Science">
        <title>Genomic analysis of organismal complexity in the multicellular green alga Volvox carteri.</title>
        <authorList>
            <person name="Prochnik S.E."/>
            <person name="Umen J."/>
            <person name="Nedelcu A.M."/>
            <person name="Hallmann A."/>
            <person name="Miller S.M."/>
            <person name="Nishii I."/>
            <person name="Ferris P."/>
            <person name="Kuo A."/>
            <person name="Mitros T."/>
            <person name="Fritz-Laylin L.K."/>
            <person name="Hellsten U."/>
            <person name="Chapman J."/>
            <person name="Simakov O."/>
            <person name="Rensing S.A."/>
            <person name="Terry A."/>
            <person name="Pangilinan J."/>
            <person name="Kapitonov V."/>
            <person name="Jurka J."/>
            <person name="Salamov A."/>
            <person name="Shapiro H."/>
            <person name="Schmutz J."/>
            <person name="Grimwood J."/>
            <person name="Lindquist E."/>
            <person name="Lucas S."/>
            <person name="Grigoriev I.V."/>
            <person name="Schmitt R."/>
            <person name="Kirk D."/>
            <person name="Rokhsar D.S."/>
        </authorList>
    </citation>
    <scope>NUCLEOTIDE SEQUENCE [LARGE SCALE GENOMIC DNA]</scope>
    <source>
        <strain evidence="11">f. Nagariensis / Eve</strain>
    </source>
</reference>
<dbReference type="InterPro" id="IPR014001">
    <property type="entry name" value="Helicase_ATP-bd"/>
</dbReference>
<proteinExistence type="inferred from homology"/>
<dbReference type="Pfam" id="PF00270">
    <property type="entry name" value="DEAD"/>
    <property type="match status" value="1"/>
</dbReference>
<dbReference type="GeneID" id="9624807"/>
<protein>
    <recommendedName>
        <fullName evidence="7">DNA 3'-5' helicase</fullName>
        <ecNumber evidence="7">5.6.2.4</ecNumber>
    </recommendedName>
</protein>
<dbReference type="GO" id="GO:0000724">
    <property type="term" value="P:double-strand break repair via homologous recombination"/>
    <property type="evidence" value="ECO:0007669"/>
    <property type="project" value="TreeGrafter"/>
</dbReference>
<evidence type="ECO:0000256" key="5">
    <source>
        <dbReference type="ARBA" id="ARBA00022840"/>
    </source>
</evidence>
<dbReference type="FunFam" id="3.40.50.300:FF:001389">
    <property type="entry name" value="ATP-dependent DNA helicase RecQ"/>
    <property type="match status" value="1"/>
</dbReference>
<dbReference type="KEGG" id="vcn:VOLCADRAFT_30776"/>
<dbReference type="Pfam" id="PF00271">
    <property type="entry name" value="Helicase_C"/>
    <property type="match status" value="1"/>
</dbReference>
<dbReference type="PANTHER" id="PTHR13710:SF155">
    <property type="entry name" value="ATP-DEPENDENT DNA HELICASE Q-LIKE 3"/>
    <property type="match status" value="1"/>
</dbReference>
<accession>D8U7D3</accession>
<dbReference type="GO" id="GO:0016787">
    <property type="term" value="F:hydrolase activity"/>
    <property type="evidence" value="ECO:0007669"/>
    <property type="project" value="UniProtKB-KW"/>
</dbReference>
<dbReference type="STRING" id="3068.D8U7D3"/>
<dbReference type="Gene3D" id="3.40.50.300">
    <property type="entry name" value="P-loop containing nucleotide triphosphate hydrolases"/>
    <property type="match status" value="2"/>
</dbReference>
<dbReference type="PROSITE" id="PS51192">
    <property type="entry name" value="HELICASE_ATP_BIND_1"/>
    <property type="match status" value="1"/>
</dbReference>
<dbReference type="GO" id="GO:0003676">
    <property type="term" value="F:nucleic acid binding"/>
    <property type="evidence" value="ECO:0007669"/>
    <property type="project" value="InterPro"/>
</dbReference>
<evidence type="ECO:0000256" key="1">
    <source>
        <dbReference type="ARBA" id="ARBA00005446"/>
    </source>
</evidence>
<evidence type="ECO:0000259" key="8">
    <source>
        <dbReference type="PROSITE" id="PS51192"/>
    </source>
</evidence>
<evidence type="ECO:0000256" key="6">
    <source>
        <dbReference type="ARBA" id="ARBA00034617"/>
    </source>
</evidence>
<dbReference type="EMBL" id="GL378364">
    <property type="protein sequence ID" value="EFJ44465.1"/>
    <property type="molecule type" value="Genomic_DNA"/>
</dbReference>
<evidence type="ECO:0000313" key="11">
    <source>
        <dbReference type="Proteomes" id="UP000001058"/>
    </source>
</evidence>
<keyword evidence="3" id="KW-0378">Hydrolase</keyword>
<evidence type="ECO:0000313" key="10">
    <source>
        <dbReference type="EMBL" id="EFJ44465.1"/>
    </source>
</evidence>
<feature type="non-terminal residue" evidence="10">
    <location>
        <position position="1"/>
    </location>
</feature>
<keyword evidence="11" id="KW-1185">Reference proteome</keyword>
<evidence type="ECO:0000256" key="2">
    <source>
        <dbReference type="ARBA" id="ARBA00022741"/>
    </source>
</evidence>
<dbReference type="SMART" id="SM00487">
    <property type="entry name" value="DEXDc"/>
    <property type="match status" value="1"/>
</dbReference>
<evidence type="ECO:0000256" key="3">
    <source>
        <dbReference type="ARBA" id="ARBA00022801"/>
    </source>
</evidence>
<evidence type="ECO:0000259" key="9">
    <source>
        <dbReference type="PROSITE" id="PS51194"/>
    </source>
</evidence>
<keyword evidence="2" id="KW-0547">Nucleotide-binding</keyword>
<dbReference type="GO" id="GO:0005694">
    <property type="term" value="C:chromosome"/>
    <property type="evidence" value="ECO:0007669"/>
    <property type="project" value="TreeGrafter"/>
</dbReference>
<dbReference type="NCBIfam" id="TIGR00614">
    <property type="entry name" value="recQ_fam"/>
    <property type="match status" value="1"/>
</dbReference>
<feature type="non-terminal residue" evidence="10">
    <location>
        <position position="324"/>
    </location>
</feature>
<dbReference type="InterPro" id="IPR027417">
    <property type="entry name" value="P-loop_NTPase"/>
</dbReference>
<dbReference type="EC" id="5.6.2.4" evidence="7"/>
<dbReference type="SUPFAM" id="SSF52540">
    <property type="entry name" value="P-loop containing nucleoside triphosphate hydrolases"/>
    <property type="match status" value="1"/>
</dbReference>
<sequence length="324" mass="35478">GFDAFRGKQEEAVLAALAGKDVLVIMPTGGGKTICYVIPALVQPGVCIVVSPLLALMQDQVANLTQRGVRAAQLSSALPAAQSRVSNSVRMWLLLVLLAAAPPPLPPTSRFRSVLSRLHAQRYLSLFAIDESHCISTWGHDFRPAYRRLQTLRRDFPGVPIMALTATAASQVREDICEQLRLHKPLQLLSSFNRPNISYTVSSGSCPPDELPTNSPTYPGTKNIVYCQKRDTCEAVAGRLSREGLPAAAYHGQMRDSLKKEVLRRWQADEVPVVVATIAFGMGIDKAGVRLVVHFNLPRTLEGFYQEAGRAGRDGRPAESVMFY</sequence>
<dbReference type="CDD" id="cd17920">
    <property type="entry name" value="DEXHc_RecQ"/>
    <property type="match status" value="1"/>
</dbReference>
<evidence type="ECO:0000256" key="4">
    <source>
        <dbReference type="ARBA" id="ARBA00022806"/>
    </source>
</evidence>
<dbReference type="GO" id="GO:0009378">
    <property type="term" value="F:four-way junction helicase activity"/>
    <property type="evidence" value="ECO:0007669"/>
    <property type="project" value="TreeGrafter"/>
</dbReference>
<dbReference type="RefSeq" id="XP_002954572.1">
    <property type="nucleotide sequence ID" value="XM_002954526.1"/>
</dbReference>
<feature type="domain" description="Helicase ATP-binding" evidence="8">
    <location>
        <begin position="13"/>
        <end position="186"/>
    </location>
</feature>
<dbReference type="OrthoDB" id="10261556at2759"/>
<keyword evidence="4" id="KW-0347">Helicase</keyword>
<dbReference type="PANTHER" id="PTHR13710">
    <property type="entry name" value="DNA HELICASE RECQ FAMILY MEMBER"/>
    <property type="match status" value="1"/>
</dbReference>
<dbReference type="GO" id="GO:0005524">
    <property type="term" value="F:ATP binding"/>
    <property type="evidence" value="ECO:0007669"/>
    <property type="project" value="UniProtKB-KW"/>
</dbReference>
<dbReference type="Proteomes" id="UP000001058">
    <property type="component" value="Unassembled WGS sequence"/>
</dbReference>
<feature type="domain" description="Helicase C-terminal" evidence="9">
    <location>
        <begin position="207"/>
        <end position="324"/>
    </location>
</feature>
<organism evidence="11">
    <name type="scientific">Volvox carteri f. nagariensis</name>
    <dbReference type="NCBI Taxonomy" id="3068"/>
    <lineage>
        <taxon>Eukaryota</taxon>
        <taxon>Viridiplantae</taxon>
        <taxon>Chlorophyta</taxon>
        <taxon>core chlorophytes</taxon>
        <taxon>Chlorophyceae</taxon>
        <taxon>CS clade</taxon>
        <taxon>Chlamydomonadales</taxon>
        <taxon>Volvocaceae</taxon>
        <taxon>Volvox</taxon>
    </lineage>
</organism>
<comment type="similarity">
    <text evidence="1">Belongs to the helicase family. RecQ subfamily.</text>
</comment>
<gene>
    <name evidence="10" type="ORF">VOLCADRAFT_30776</name>
</gene>
<dbReference type="GO" id="GO:0005737">
    <property type="term" value="C:cytoplasm"/>
    <property type="evidence" value="ECO:0007669"/>
    <property type="project" value="TreeGrafter"/>
</dbReference>
<dbReference type="InterPro" id="IPR011545">
    <property type="entry name" value="DEAD/DEAH_box_helicase_dom"/>
</dbReference>
<evidence type="ECO:0000256" key="7">
    <source>
        <dbReference type="ARBA" id="ARBA00034808"/>
    </source>
</evidence>
<dbReference type="AlphaFoldDB" id="D8U7D3"/>
<dbReference type="SMART" id="SM00490">
    <property type="entry name" value="HELICc"/>
    <property type="match status" value="1"/>
</dbReference>
<dbReference type="InParanoid" id="D8U7D3"/>
<dbReference type="InterPro" id="IPR001650">
    <property type="entry name" value="Helicase_C-like"/>
</dbReference>